<dbReference type="InterPro" id="IPR005119">
    <property type="entry name" value="LysR_subst-bd"/>
</dbReference>
<dbReference type="FunFam" id="3.40.190.290:FF:000012">
    <property type="entry name" value="Transcriptional regulator, LysR family"/>
    <property type="match status" value="1"/>
</dbReference>
<proteinExistence type="inferred from homology"/>
<dbReference type="PANTHER" id="PTHR30537">
    <property type="entry name" value="HTH-TYPE TRANSCRIPTIONAL REGULATOR"/>
    <property type="match status" value="1"/>
</dbReference>
<comment type="caution">
    <text evidence="6">The sequence shown here is derived from an EMBL/GenBank/DDBJ whole genome shotgun (WGS) entry which is preliminary data.</text>
</comment>
<keyword evidence="7" id="KW-1185">Reference proteome</keyword>
<keyword evidence="4" id="KW-0804">Transcription</keyword>
<dbReference type="CDD" id="cd08474">
    <property type="entry name" value="PBP2_CrgA_like_5"/>
    <property type="match status" value="1"/>
</dbReference>
<dbReference type="InterPro" id="IPR036390">
    <property type="entry name" value="WH_DNA-bd_sf"/>
</dbReference>
<dbReference type="GO" id="GO:0006351">
    <property type="term" value="P:DNA-templated transcription"/>
    <property type="evidence" value="ECO:0007669"/>
    <property type="project" value="TreeGrafter"/>
</dbReference>
<reference evidence="6 7" key="1">
    <citation type="submission" date="2014-09" db="EMBL/GenBank/DDBJ databases">
        <title>Whole genome shotgun sequence of Escherichia vulneris NBRC 102420.</title>
        <authorList>
            <person name="Yoshida Y."/>
            <person name="Hosoyama A."/>
            <person name="Tsuchikane K."/>
            <person name="Ohji S."/>
            <person name="Ichikawa N."/>
            <person name="Kimura A."/>
            <person name="Yamazoe A."/>
            <person name="Ezaki T."/>
            <person name="Fujita N."/>
        </authorList>
    </citation>
    <scope>NUCLEOTIDE SEQUENCE [LARGE SCALE GENOMIC DNA]</scope>
    <source>
        <strain evidence="6 7">NBRC 102420</strain>
    </source>
</reference>
<dbReference type="STRING" id="1115515.EV102420_02_00210"/>
<evidence type="ECO:0000256" key="3">
    <source>
        <dbReference type="ARBA" id="ARBA00023125"/>
    </source>
</evidence>
<dbReference type="eggNOG" id="COG0583">
    <property type="taxonomic scope" value="Bacteria"/>
</dbReference>
<dbReference type="PROSITE" id="PS50931">
    <property type="entry name" value="HTH_LYSR"/>
    <property type="match status" value="1"/>
</dbReference>
<dbReference type="GO" id="GO:0043565">
    <property type="term" value="F:sequence-specific DNA binding"/>
    <property type="evidence" value="ECO:0007669"/>
    <property type="project" value="TreeGrafter"/>
</dbReference>
<dbReference type="FunFam" id="1.10.10.10:FF:000001">
    <property type="entry name" value="LysR family transcriptional regulator"/>
    <property type="match status" value="1"/>
</dbReference>
<dbReference type="Pfam" id="PF03466">
    <property type="entry name" value="LysR_substrate"/>
    <property type="match status" value="1"/>
</dbReference>
<evidence type="ECO:0000256" key="4">
    <source>
        <dbReference type="ARBA" id="ARBA00023163"/>
    </source>
</evidence>
<dbReference type="InterPro" id="IPR036388">
    <property type="entry name" value="WH-like_DNA-bd_sf"/>
</dbReference>
<dbReference type="Pfam" id="PF00126">
    <property type="entry name" value="HTH_1"/>
    <property type="match status" value="1"/>
</dbReference>
<dbReference type="PANTHER" id="PTHR30537:SF1">
    <property type="entry name" value="HTH-TYPE TRANSCRIPTIONAL REGULATOR PGRR"/>
    <property type="match status" value="1"/>
</dbReference>
<keyword evidence="3" id="KW-0238">DNA-binding</keyword>
<protein>
    <submittedName>
        <fullName evidence="6">Putative LysR family transcriptional regulator YcjZ</fullName>
    </submittedName>
</protein>
<dbReference type="SUPFAM" id="SSF53850">
    <property type="entry name" value="Periplasmic binding protein-like II"/>
    <property type="match status" value="1"/>
</dbReference>
<dbReference type="RefSeq" id="WP_042387577.1">
    <property type="nucleotide sequence ID" value="NZ_BBMZ01000002.1"/>
</dbReference>
<dbReference type="InterPro" id="IPR000847">
    <property type="entry name" value="LysR_HTH_N"/>
</dbReference>
<organism evidence="6 7">
    <name type="scientific">Pseudescherichia vulneris NBRC 102420</name>
    <dbReference type="NCBI Taxonomy" id="1115515"/>
    <lineage>
        <taxon>Bacteria</taxon>
        <taxon>Pseudomonadati</taxon>
        <taxon>Pseudomonadota</taxon>
        <taxon>Gammaproteobacteria</taxon>
        <taxon>Enterobacterales</taxon>
        <taxon>Enterobacteriaceae</taxon>
        <taxon>Pseudescherichia</taxon>
    </lineage>
</organism>
<dbReference type="Gene3D" id="1.10.10.10">
    <property type="entry name" value="Winged helix-like DNA-binding domain superfamily/Winged helix DNA-binding domain"/>
    <property type="match status" value="1"/>
</dbReference>
<feature type="domain" description="HTH lysR-type" evidence="5">
    <location>
        <begin position="8"/>
        <end position="61"/>
    </location>
</feature>
<evidence type="ECO:0000259" key="5">
    <source>
        <dbReference type="PROSITE" id="PS50931"/>
    </source>
</evidence>
<name>A0A090VMX4_PSEVU</name>
<evidence type="ECO:0000313" key="6">
    <source>
        <dbReference type="EMBL" id="GAL56417.1"/>
    </source>
</evidence>
<evidence type="ECO:0000256" key="1">
    <source>
        <dbReference type="ARBA" id="ARBA00009437"/>
    </source>
</evidence>
<dbReference type="EMBL" id="BBMZ01000002">
    <property type="protein sequence ID" value="GAL56417.1"/>
    <property type="molecule type" value="Genomic_DNA"/>
</dbReference>
<dbReference type="GO" id="GO:0003700">
    <property type="term" value="F:DNA-binding transcription factor activity"/>
    <property type="evidence" value="ECO:0007669"/>
    <property type="project" value="InterPro"/>
</dbReference>
<dbReference type="InterPro" id="IPR058163">
    <property type="entry name" value="LysR-type_TF_proteobact-type"/>
</dbReference>
<dbReference type="Proteomes" id="UP000029462">
    <property type="component" value="Unassembled WGS sequence"/>
</dbReference>
<evidence type="ECO:0000256" key="2">
    <source>
        <dbReference type="ARBA" id="ARBA00023015"/>
    </source>
</evidence>
<evidence type="ECO:0000313" key="7">
    <source>
        <dbReference type="Proteomes" id="UP000029462"/>
    </source>
</evidence>
<dbReference type="OrthoDB" id="9813056at2"/>
<sequence length="300" mass="33554">MAREGFGDLIALIAVAQTGSFTRAAAQLGVTQPALSVSIRGLEERLGVRLLLRSTRSVTLTMAGQHLVDRLVPEFAQIDNELNSLNDLRDKPTGTLRITAIDYAIRSVLWPRLSPFLKQYPDITIELVSEYASVDIAARGYDAGVRFGMELAQDMISVRIGPDVKNTVVGSADYFARHAAPQTPDELSQHQCIRLRTSTYGGLYDWEFTDGQRTFDVRINGPVICNNAYDIFEAAKEGFGLAYLPLDMVQPWLDSGELVSVLQTWCPVWPGFHLYYPNRRQHSRAMTLLVDALRYQEKQA</sequence>
<accession>A0A090VMX4</accession>
<keyword evidence="2" id="KW-0805">Transcription regulation</keyword>
<gene>
    <name evidence="6" type="primary">ycjZ</name>
    <name evidence="6" type="ORF">EV102420_02_00210</name>
</gene>
<dbReference type="AlphaFoldDB" id="A0A090VMX4"/>
<dbReference type="SUPFAM" id="SSF46785">
    <property type="entry name" value="Winged helix' DNA-binding domain"/>
    <property type="match status" value="1"/>
</dbReference>
<dbReference type="PRINTS" id="PR00039">
    <property type="entry name" value="HTHLYSR"/>
</dbReference>
<comment type="similarity">
    <text evidence="1">Belongs to the LysR transcriptional regulatory family.</text>
</comment>
<dbReference type="Gene3D" id="3.40.190.290">
    <property type="match status" value="1"/>
</dbReference>